<name>A0AA36B3F7_OCTVU</name>
<evidence type="ECO:0000313" key="1">
    <source>
        <dbReference type="EMBL" id="CAI9726461.1"/>
    </source>
</evidence>
<evidence type="ECO:0000313" key="2">
    <source>
        <dbReference type="Proteomes" id="UP001162480"/>
    </source>
</evidence>
<reference evidence="1" key="1">
    <citation type="submission" date="2023-08" db="EMBL/GenBank/DDBJ databases">
        <authorList>
            <person name="Alioto T."/>
            <person name="Alioto T."/>
            <person name="Gomez Garrido J."/>
        </authorList>
    </citation>
    <scope>NUCLEOTIDE SEQUENCE</scope>
</reference>
<dbReference type="EMBL" id="OX597821">
    <property type="protein sequence ID" value="CAI9726461.1"/>
    <property type="molecule type" value="Genomic_DNA"/>
</dbReference>
<protein>
    <submittedName>
        <fullName evidence="1">Uncharacterized protein</fullName>
    </submittedName>
</protein>
<accession>A0AA36B3F7</accession>
<sequence>MFLGSKVTVRRHNSKRSGFVNVEEAICEAGDGGDVAAAVVVSDGDGGGHGGYVTGSVLMSTAVIVSAGVKSMSL</sequence>
<gene>
    <name evidence="1" type="ORF">OCTVUL_1B020669</name>
</gene>
<keyword evidence="2" id="KW-1185">Reference proteome</keyword>
<dbReference type="AlphaFoldDB" id="A0AA36B3F7"/>
<organism evidence="1 2">
    <name type="scientific">Octopus vulgaris</name>
    <name type="common">Common octopus</name>
    <dbReference type="NCBI Taxonomy" id="6645"/>
    <lineage>
        <taxon>Eukaryota</taxon>
        <taxon>Metazoa</taxon>
        <taxon>Spiralia</taxon>
        <taxon>Lophotrochozoa</taxon>
        <taxon>Mollusca</taxon>
        <taxon>Cephalopoda</taxon>
        <taxon>Coleoidea</taxon>
        <taxon>Octopodiformes</taxon>
        <taxon>Octopoda</taxon>
        <taxon>Incirrata</taxon>
        <taxon>Octopodidae</taxon>
        <taxon>Octopus</taxon>
    </lineage>
</organism>
<proteinExistence type="predicted"/>
<dbReference type="Proteomes" id="UP001162480">
    <property type="component" value="Chromosome 8"/>
</dbReference>